<feature type="domain" description="Major facilitator superfamily (MFS) profile" evidence="6">
    <location>
        <begin position="1"/>
        <end position="381"/>
    </location>
</feature>
<evidence type="ECO:0000256" key="3">
    <source>
        <dbReference type="ARBA" id="ARBA00022989"/>
    </source>
</evidence>
<reference evidence="7 8" key="1">
    <citation type="submission" date="2019-07" db="EMBL/GenBank/DDBJ databases">
        <title>Rhodococcus cavernicolus sp. nov., isolated from a cave.</title>
        <authorList>
            <person name="Lee S.D."/>
        </authorList>
    </citation>
    <scope>NUCLEOTIDE SEQUENCE [LARGE SCALE GENOMIC DNA]</scope>
    <source>
        <strain evidence="7 8">C1-24</strain>
    </source>
</reference>
<dbReference type="EMBL" id="VLNY01000001">
    <property type="protein sequence ID" value="KAA0025092.1"/>
    <property type="molecule type" value="Genomic_DNA"/>
</dbReference>
<dbReference type="PROSITE" id="PS50850">
    <property type="entry name" value="MFS"/>
    <property type="match status" value="1"/>
</dbReference>
<dbReference type="OrthoDB" id="9781976at2"/>
<feature type="transmembrane region" description="Helical" evidence="5">
    <location>
        <begin position="268"/>
        <end position="288"/>
    </location>
</feature>
<dbReference type="SUPFAM" id="SSF103473">
    <property type="entry name" value="MFS general substrate transporter"/>
    <property type="match status" value="1"/>
</dbReference>
<proteinExistence type="predicted"/>
<feature type="transmembrane region" description="Helical" evidence="5">
    <location>
        <begin position="200"/>
        <end position="218"/>
    </location>
</feature>
<keyword evidence="2 5" id="KW-0812">Transmembrane</keyword>
<organism evidence="7 8">
    <name type="scientific">Antrihabitans cavernicola</name>
    <dbReference type="NCBI Taxonomy" id="2495913"/>
    <lineage>
        <taxon>Bacteria</taxon>
        <taxon>Bacillati</taxon>
        <taxon>Actinomycetota</taxon>
        <taxon>Actinomycetes</taxon>
        <taxon>Mycobacteriales</taxon>
        <taxon>Nocardiaceae</taxon>
        <taxon>Antrihabitans</taxon>
    </lineage>
</organism>
<keyword evidence="4 5" id="KW-0472">Membrane</keyword>
<dbReference type="PANTHER" id="PTHR23521:SF3">
    <property type="entry name" value="MFS TRANSPORTER"/>
    <property type="match status" value="1"/>
</dbReference>
<evidence type="ECO:0000256" key="2">
    <source>
        <dbReference type="ARBA" id="ARBA00022692"/>
    </source>
</evidence>
<evidence type="ECO:0000256" key="5">
    <source>
        <dbReference type="SAM" id="Phobius"/>
    </source>
</evidence>
<dbReference type="Pfam" id="PF07690">
    <property type="entry name" value="MFS_1"/>
    <property type="match status" value="1"/>
</dbReference>
<accession>A0A5A7SIR8</accession>
<dbReference type="InterPro" id="IPR011701">
    <property type="entry name" value="MFS"/>
</dbReference>
<dbReference type="GO" id="GO:0005886">
    <property type="term" value="C:plasma membrane"/>
    <property type="evidence" value="ECO:0007669"/>
    <property type="project" value="UniProtKB-SubCell"/>
</dbReference>
<dbReference type="Gene3D" id="1.20.1250.20">
    <property type="entry name" value="MFS general substrate transporter like domains"/>
    <property type="match status" value="2"/>
</dbReference>
<evidence type="ECO:0000256" key="1">
    <source>
        <dbReference type="ARBA" id="ARBA00004651"/>
    </source>
</evidence>
<comment type="caution">
    <text evidence="7">The sequence shown here is derived from an EMBL/GenBank/DDBJ whole genome shotgun (WGS) entry which is preliminary data.</text>
</comment>
<feature type="transmembrane region" description="Helical" evidence="5">
    <location>
        <begin position="90"/>
        <end position="111"/>
    </location>
</feature>
<dbReference type="GO" id="GO:0022857">
    <property type="term" value="F:transmembrane transporter activity"/>
    <property type="evidence" value="ECO:0007669"/>
    <property type="project" value="InterPro"/>
</dbReference>
<keyword evidence="8" id="KW-1185">Reference proteome</keyword>
<comment type="subcellular location">
    <subcellularLocation>
        <location evidence="1">Cell membrane</location>
        <topology evidence="1">Multi-pass membrane protein</topology>
    </subcellularLocation>
</comment>
<feature type="transmembrane region" description="Helical" evidence="5">
    <location>
        <begin position="33"/>
        <end position="57"/>
    </location>
</feature>
<feature type="transmembrane region" description="Helical" evidence="5">
    <location>
        <begin position="238"/>
        <end position="256"/>
    </location>
</feature>
<feature type="transmembrane region" description="Helical" evidence="5">
    <location>
        <begin position="123"/>
        <end position="141"/>
    </location>
</feature>
<feature type="transmembrane region" description="Helical" evidence="5">
    <location>
        <begin position="64"/>
        <end position="84"/>
    </location>
</feature>
<gene>
    <name evidence="7" type="ORF">FOY51_02945</name>
</gene>
<evidence type="ECO:0000259" key="6">
    <source>
        <dbReference type="PROSITE" id="PS50850"/>
    </source>
</evidence>
<feature type="transmembrane region" description="Helical" evidence="5">
    <location>
        <begin position="327"/>
        <end position="349"/>
    </location>
</feature>
<evidence type="ECO:0000313" key="7">
    <source>
        <dbReference type="EMBL" id="KAA0025092.1"/>
    </source>
</evidence>
<feature type="transmembrane region" description="Helical" evidence="5">
    <location>
        <begin position="294"/>
        <end position="315"/>
    </location>
</feature>
<dbReference type="AlphaFoldDB" id="A0A5A7SIR8"/>
<dbReference type="PANTHER" id="PTHR23521">
    <property type="entry name" value="TRANSPORTER MFS SUPERFAMILY"/>
    <property type="match status" value="1"/>
</dbReference>
<evidence type="ECO:0000313" key="8">
    <source>
        <dbReference type="Proteomes" id="UP000322244"/>
    </source>
</evidence>
<name>A0A5A7SIR8_9NOCA</name>
<dbReference type="InterPro" id="IPR036259">
    <property type="entry name" value="MFS_trans_sf"/>
</dbReference>
<keyword evidence="3 5" id="KW-1133">Transmembrane helix</keyword>
<sequence>MAAIEILGLSVWFVASAILPALRDAFGMSSGAAMWLIAMVQIGYVVGAVLSAVFNLADRIPAHYLLTAGALTAAITTSVVPLTGSVTAAFALRFLTGFALAGVYPVGMFVMASWSARDERGKAFGLLLAALTLGSALPHLIRSYGGLSWQSVVWISSGCAVVAAIISAAIIRRGPEDRVPRAPFKPAAAIAMFRNRDIRWVNIGYFGHMWEMYAWWAWVPAFIVAAGGRTDLTSLDSLTAFVLIGIAGAIGCLGAGRMADRIGRPRAAGLALLISGICCALSPLVFFVPKAVALPLLFVWGAAVVADSGVFSAALSEVAPGELVGTALAVQTALGLMLTNVTMISVPWLGDRWGWQFAFLLLVPGPIVGGLAMFRLHTAQSTEIAEPGPTPTLRAGVKI</sequence>
<feature type="transmembrane region" description="Helical" evidence="5">
    <location>
        <begin position="355"/>
        <end position="374"/>
    </location>
</feature>
<protein>
    <submittedName>
        <fullName evidence="7">MFS transporter</fullName>
    </submittedName>
</protein>
<dbReference type="InterPro" id="IPR020846">
    <property type="entry name" value="MFS_dom"/>
</dbReference>
<feature type="transmembrane region" description="Helical" evidence="5">
    <location>
        <begin position="153"/>
        <end position="171"/>
    </location>
</feature>
<dbReference type="Proteomes" id="UP000322244">
    <property type="component" value="Unassembled WGS sequence"/>
</dbReference>
<evidence type="ECO:0000256" key="4">
    <source>
        <dbReference type="ARBA" id="ARBA00023136"/>
    </source>
</evidence>